<reference evidence="2" key="1">
    <citation type="submission" date="2023-03" db="EMBL/GenBank/DDBJ databases">
        <title>Massive genome expansion in bonnet fungi (Mycena s.s.) driven by repeated elements and novel gene families across ecological guilds.</title>
        <authorList>
            <consortium name="Lawrence Berkeley National Laboratory"/>
            <person name="Harder C.B."/>
            <person name="Miyauchi S."/>
            <person name="Viragh M."/>
            <person name="Kuo A."/>
            <person name="Thoen E."/>
            <person name="Andreopoulos B."/>
            <person name="Lu D."/>
            <person name="Skrede I."/>
            <person name="Drula E."/>
            <person name="Henrissat B."/>
            <person name="Morin E."/>
            <person name="Kohler A."/>
            <person name="Barry K."/>
            <person name="LaButti K."/>
            <person name="Morin E."/>
            <person name="Salamov A."/>
            <person name="Lipzen A."/>
            <person name="Mereny Z."/>
            <person name="Hegedus B."/>
            <person name="Baldrian P."/>
            <person name="Stursova M."/>
            <person name="Weitz H."/>
            <person name="Taylor A."/>
            <person name="Grigoriev I.V."/>
            <person name="Nagy L.G."/>
            <person name="Martin F."/>
            <person name="Kauserud H."/>
        </authorList>
    </citation>
    <scope>NUCLEOTIDE SEQUENCE</scope>
    <source>
        <strain evidence="2">CBHHK002</strain>
    </source>
</reference>
<dbReference type="Proteomes" id="UP001218218">
    <property type="component" value="Unassembled WGS sequence"/>
</dbReference>
<accession>A0AAD7EQG3</accession>
<comment type="caution">
    <text evidence="2">The sequence shown here is derived from an EMBL/GenBank/DDBJ whole genome shotgun (WGS) entry which is preliminary data.</text>
</comment>
<keyword evidence="3" id="KW-1185">Reference proteome</keyword>
<evidence type="ECO:0000313" key="3">
    <source>
        <dbReference type="Proteomes" id="UP001218218"/>
    </source>
</evidence>
<proteinExistence type="predicted"/>
<feature type="compositionally biased region" description="Polar residues" evidence="1">
    <location>
        <begin position="317"/>
        <end position="331"/>
    </location>
</feature>
<name>A0AAD7EQG3_9AGAR</name>
<feature type="region of interest" description="Disordered" evidence="1">
    <location>
        <begin position="133"/>
        <end position="203"/>
    </location>
</feature>
<evidence type="ECO:0000313" key="2">
    <source>
        <dbReference type="EMBL" id="KAJ7346962.1"/>
    </source>
</evidence>
<dbReference type="EMBL" id="JARIHO010000020">
    <property type="protein sequence ID" value="KAJ7346962.1"/>
    <property type="molecule type" value="Genomic_DNA"/>
</dbReference>
<dbReference type="AlphaFoldDB" id="A0AAD7EQG3"/>
<feature type="compositionally biased region" description="Polar residues" evidence="1">
    <location>
        <begin position="162"/>
        <end position="173"/>
    </location>
</feature>
<evidence type="ECO:0000256" key="1">
    <source>
        <dbReference type="SAM" id="MobiDB-lite"/>
    </source>
</evidence>
<protein>
    <submittedName>
        <fullName evidence="2">Uncharacterized protein</fullName>
    </submittedName>
</protein>
<feature type="compositionally biased region" description="Low complexity" evidence="1">
    <location>
        <begin position="175"/>
        <end position="189"/>
    </location>
</feature>
<sequence>MDLLDSNHLVPGTPTFFPALLAHVRDLAPPSLPLDPVVFQSILLCLIAGEKHLLLRAQAKDVRLVVKLAFLTLCSVFGFPTHKLKVRPPSSSPISGAPFLRSLFLPWTNPVESQDETLSSRITIASRNRTRNNATWARSLSRKPRRSLSELGSNPFGDEGLSSASSSMVNPFSTAPRPAKAARAPLPHAFSDPTPLRPKPEKATALQPRALVISGLENASVASQRGLSRALAEKRVVLEDEDGDEAYDEVWNLPEGFIMVYVCPIDPRERPAIHKTLLDKFAMSATVSPHHSIRALLASPSRSSASYRNSPALHPTSLPQSQATPTSSPNVMVQPLPPPLPHHSHSVPPLHHHVHHPLLQQALVPPALLHDLRASYHRTHLAPLLSLYASDLFSAARHHPQLDAMLLTAKSMNDVGDLARAGRVIGGDLTGIELVRDDAAFAAAAKARSNGNGRHENGNGNGFTKAELDTEAESPISPITPGPVTAPGFAHHYQPIEVVVEEVDGESVTTPGRGDAGKPKAQTPKVEVLEVSEADVARIAPRVMTHRLRVRDGPEDEVLASAWFSAVEDGGGRSKDVGRITIKEILVRILAEV</sequence>
<feature type="region of interest" description="Disordered" evidence="1">
    <location>
        <begin position="304"/>
        <end position="350"/>
    </location>
</feature>
<organism evidence="2 3">
    <name type="scientific">Mycena albidolilacea</name>
    <dbReference type="NCBI Taxonomy" id="1033008"/>
    <lineage>
        <taxon>Eukaryota</taxon>
        <taxon>Fungi</taxon>
        <taxon>Dikarya</taxon>
        <taxon>Basidiomycota</taxon>
        <taxon>Agaricomycotina</taxon>
        <taxon>Agaricomycetes</taxon>
        <taxon>Agaricomycetidae</taxon>
        <taxon>Agaricales</taxon>
        <taxon>Marasmiineae</taxon>
        <taxon>Mycenaceae</taxon>
        <taxon>Mycena</taxon>
    </lineage>
</organism>
<gene>
    <name evidence="2" type="ORF">DFH08DRAFT_961364</name>
</gene>